<proteinExistence type="inferred from homology"/>
<evidence type="ECO:0000313" key="13">
    <source>
        <dbReference type="EMBL" id="SJL03973.1"/>
    </source>
</evidence>
<evidence type="ECO:0000256" key="5">
    <source>
        <dbReference type="ARBA" id="ARBA00036927"/>
    </source>
</evidence>
<evidence type="ECO:0000259" key="12">
    <source>
        <dbReference type="Pfam" id="PF00849"/>
    </source>
</evidence>
<dbReference type="OMA" id="SDPACIT"/>
<comment type="similarity">
    <text evidence="2">Belongs to the pseudouridine synthase RluA family.</text>
</comment>
<dbReference type="InterPro" id="IPR006145">
    <property type="entry name" value="PsdUridine_synth_RsuA/RluA"/>
</dbReference>
<dbReference type="Pfam" id="PF00849">
    <property type="entry name" value="PseudoU_synth_2"/>
    <property type="match status" value="1"/>
</dbReference>
<evidence type="ECO:0000256" key="10">
    <source>
        <dbReference type="ARBA" id="ARBA00041978"/>
    </source>
</evidence>
<gene>
    <name evidence="13" type="ORF">ARMOST_07330</name>
</gene>
<keyword evidence="4" id="KW-0413">Isomerase</keyword>
<dbReference type="AlphaFoldDB" id="A0A284R5I1"/>
<evidence type="ECO:0000256" key="2">
    <source>
        <dbReference type="ARBA" id="ARBA00010876"/>
    </source>
</evidence>
<feature type="domain" description="Pseudouridine synthase RsuA/RluA-like" evidence="12">
    <location>
        <begin position="32"/>
        <end position="181"/>
    </location>
</feature>
<evidence type="ECO:0000256" key="4">
    <source>
        <dbReference type="ARBA" id="ARBA00023235"/>
    </source>
</evidence>
<dbReference type="PANTHER" id="PTHR21600:SF81">
    <property type="entry name" value="21S RRNA PSEUDOURIDINE(2819) SYNTHASE"/>
    <property type="match status" value="1"/>
</dbReference>
<dbReference type="GO" id="GO:0005739">
    <property type="term" value="C:mitochondrion"/>
    <property type="evidence" value="ECO:0007669"/>
    <property type="project" value="UniProtKB-SubCell"/>
</dbReference>
<dbReference type="GO" id="GO:0000455">
    <property type="term" value="P:enzyme-directed rRNA pseudouridine synthesis"/>
    <property type="evidence" value="ECO:0007669"/>
    <property type="project" value="TreeGrafter"/>
</dbReference>
<dbReference type="STRING" id="47428.A0A284R5I1"/>
<accession>A0A284R5I1</accession>
<dbReference type="GO" id="GO:0003723">
    <property type="term" value="F:RNA binding"/>
    <property type="evidence" value="ECO:0007669"/>
    <property type="project" value="InterPro"/>
</dbReference>
<keyword evidence="14" id="KW-1185">Reference proteome</keyword>
<comment type="catalytic activity">
    <reaction evidence="5">
        <text>uridine(2819) in 21S rRNA = pseudouridine(2819) in 21S rRNA</text>
        <dbReference type="Rhea" id="RHEA:42556"/>
        <dbReference type="Rhea" id="RHEA-COMP:10113"/>
        <dbReference type="Rhea" id="RHEA-COMP:10114"/>
        <dbReference type="ChEBI" id="CHEBI:65314"/>
        <dbReference type="ChEBI" id="CHEBI:65315"/>
        <dbReference type="EC" id="5.4.99.43"/>
    </reaction>
</comment>
<comment type="function">
    <text evidence="6">Pseudouridylate synthase responsible for the pseudouridine-2819 formation in mitochondrial 21S rRNA. May modulate the efficiency or the fidelity of the mitochondrial translation machinery.</text>
</comment>
<evidence type="ECO:0000256" key="8">
    <source>
        <dbReference type="ARBA" id="ARBA00040626"/>
    </source>
</evidence>
<dbReference type="Proteomes" id="UP000219338">
    <property type="component" value="Unassembled WGS sequence"/>
</dbReference>
<comment type="subcellular location">
    <subcellularLocation>
        <location evidence="1">Mitochondrion</location>
    </subcellularLocation>
</comment>
<dbReference type="CDD" id="cd02869">
    <property type="entry name" value="PseudoU_synth_RluA_like"/>
    <property type="match status" value="1"/>
</dbReference>
<dbReference type="OrthoDB" id="428658at2759"/>
<name>A0A284R5I1_ARMOS</name>
<sequence length="302" mass="33766">MTRPGFAALVRKTRQSTGLLPRNDVLYIDKRVVVINKPPGLVSQASSKEDDQLKKFLGEIQAKHKLDGPLFPVHRLDKPTSGCLLLARSADMARELSRQFQQRKIDKQYFALVHSTPQALPGTSGVISQALQLRDGYVSKGQTSDPACITEWELIASANKLSLLRLNLLTGHKHQIRFHLSKVLNAPILGERLYSQMASIRCAPKDRLFLHSSYVAMEASVSLRPSLFNGLTECSIQRFKSSGPNKRYKLGIRSPMPPEFFKVCSHIGIDISPENRRGGVFIDDLSAEDMEKIDGAWMPRSM</sequence>
<evidence type="ECO:0000256" key="9">
    <source>
        <dbReference type="ARBA" id="ARBA00041561"/>
    </source>
</evidence>
<dbReference type="EMBL" id="FUEG01000004">
    <property type="protein sequence ID" value="SJL03973.1"/>
    <property type="molecule type" value="Genomic_DNA"/>
</dbReference>
<protein>
    <recommendedName>
        <fullName evidence="8">21S rRNA pseudouridine(2819) synthase</fullName>
        <ecNumber evidence="7">5.4.99.43</ecNumber>
    </recommendedName>
    <alternativeName>
        <fullName evidence="10">Pseudouridine synthase 5</fullName>
    </alternativeName>
    <alternativeName>
        <fullName evidence="9">Pseudouridylate synthase PUS5</fullName>
    </alternativeName>
    <alternativeName>
        <fullName evidence="11">Uracil hydrolyase PUS5</fullName>
    </alternativeName>
</protein>
<organism evidence="13 14">
    <name type="scientific">Armillaria ostoyae</name>
    <name type="common">Armillaria root rot fungus</name>
    <dbReference type="NCBI Taxonomy" id="47428"/>
    <lineage>
        <taxon>Eukaryota</taxon>
        <taxon>Fungi</taxon>
        <taxon>Dikarya</taxon>
        <taxon>Basidiomycota</taxon>
        <taxon>Agaricomycotina</taxon>
        <taxon>Agaricomycetes</taxon>
        <taxon>Agaricomycetidae</taxon>
        <taxon>Agaricales</taxon>
        <taxon>Marasmiineae</taxon>
        <taxon>Physalacriaceae</taxon>
        <taxon>Armillaria</taxon>
    </lineage>
</organism>
<dbReference type="InterPro" id="IPR020103">
    <property type="entry name" value="PsdUridine_synth_cat_dom_sf"/>
</dbReference>
<dbReference type="PROSITE" id="PS01129">
    <property type="entry name" value="PSI_RLU"/>
    <property type="match status" value="1"/>
</dbReference>
<dbReference type="SUPFAM" id="SSF55120">
    <property type="entry name" value="Pseudouridine synthase"/>
    <property type="match status" value="1"/>
</dbReference>
<dbReference type="PANTHER" id="PTHR21600">
    <property type="entry name" value="MITOCHONDRIAL RNA PSEUDOURIDINE SYNTHASE"/>
    <property type="match status" value="1"/>
</dbReference>
<dbReference type="Gene3D" id="3.30.2350.10">
    <property type="entry name" value="Pseudouridine synthase"/>
    <property type="match status" value="1"/>
</dbReference>
<dbReference type="InterPro" id="IPR050188">
    <property type="entry name" value="RluA_PseudoU_synthase"/>
</dbReference>
<dbReference type="EC" id="5.4.99.43" evidence="7"/>
<dbReference type="GO" id="GO:0160143">
    <property type="term" value="F:21S rRNA pseudouridine(2819) synthase activity"/>
    <property type="evidence" value="ECO:0007669"/>
    <property type="project" value="UniProtKB-EC"/>
</dbReference>
<evidence type="ECO:0000256" key="1">
    <source>
        <dbReference type="ARBA" id="ARBA00004173"/>
    </source>
</evidence>
<evidence type="ECO:0000256" key="6">
    <source>
        <dbReference type="ARBA" id="ARBA00037513"/>
    </source>
</evidence>
<reference evidence="14" key="1">
    <citation type="journal article" date="2017" name="Nat. Ecol. Evol.">
        <title>Genome expansion and lineage-specific genetic innovations in the forest pathogenic fungi Armillaria.</title>
        <authorList>
            <person name="Sipos G."/>
            <person name="Prasanna A.N."/>
            <person name="Walter M.C."/>
            <person name="O'Connor E."/>
            <person name="Balint B."/>
            <person name="Krizsan K."/>
            <person name="Kiss B."/>
            <person name="Hess J."/>
            <person name="Varga T."/>
            <person name="Slot J."/>
            <person name="Riley R."/>
            <person name="Boka B."/>
            <person name="Rigling D."/>
            <person name="Barry K."/>
            <person name="Lee J."/>
            <person name="Mihaltcheva S."/>
            <person name="LaButti K."/>
            <person name="Lipzen A."/>
            <person name="Waldron R."/>
            <person name="Moloney N.M."/>
            <person name="Sperisen C."/>
            <person name="Kredics L."/>
            <person name="Vagvoelgyi C."/>
            <person name="Patrignani A."/>
            <person name="Fitzpatrick D."/>
            <person name="Nagy I."/>
            <person name="Doyle S."/>
            <person name="Anderson J.B."/>
            <person name="Grigoriev I.V."/>
            <person name="Gueldener U."/>
            <person name="Muensterkoetter M."/>
            <person name="Nagy L.G."/>
        </authorList>
    </citation>
    <scope>NUCLEOTIDE SEQUENCE [LARGE SCALE GENOMIC DNA]</scope>
    <source>
        <strain evidence="14">C18/9</strain>
    </source>
</reference>
<keyword evidence="3" id="KW-0496">Mitochondrion</keyword>
<evidence type="ECO:0000256" key="3">
    <source>
        <dbReference type="ARBA" id="ARBA00023128"/>
    </source>
</evidence>
<evidence type="ECO:0000256" key="7">
    <source>
        <dbReference type="ARBA" id="ARBA00038947"/>
    </source>
</evidence>
<dbReference type="InterPro" id="IPR006224">
    <property type="entry name" value="PsdUridine_synth_RluA-like_CS"/>
</dbReference>
<evidence type="ECO:0000256" key="11">
    <source>
        <dbReference type="ARBA" id="ARBA00042700"/>
    </source>
</evidence>
<evidence type="ECO:0000313" key="14">
    <source>
        <dbReference type="Proteomes" id="UP000219338"/>
    </source>
</evidence>